<evidence type="ECO:0000313" key="3">
    <source>
        <dbReference type="EMBL" id="MFC3909402.1"/>
    </source>
</evidence>
<accession>A0ABV8CH39</accession>
<dbReference type="PANTHER" id="PTHR42709">
    <property type="entry name" value="ALKALINE PHOSPHATASE LIKE PROTEIN"/>
    <property type="match status" value="1"/>
</dbReference>
<evidence type="ECO:0000256" key="1">
    <source>
        <dbReference type="SAM" id="Phobius"/>
    </source>
</evidence>
<dbReference type="Proteomes" id="UP001595758">
    <property type="component" value="Unassembled WGS sequence"/>
</dbReference>
<protein>
    <submittedName>
        <fullName evidence="3">YqaA family protein</fullName>
    </submittedName>
</protein>
<keyword evidence="1" id="KW-0472">Membrane</keyword>
<dbReference type="PANTHER" id="PTHR42709:SF11">
    <property type="entry name" value="DEDA FAMILY PROTEIN"/>
    <property type="match status" value="1"/>
</dbReference>
<name>A0ABV8CH39_9GAMM</name>
<reference evidence="4" key="1">
    <citation type="journal article" date="2019" name="Int. J. Syst. Evol. Microbiol.">
        <title>The Global Catalogue of Microorganisms (GCM) 10K type strain sequencing project: providing services to taxonomists for standard genome sequencing and annotation.</title>
        <authorList>
            <consortium name="The Broad Institute Genomics Platform"/>
            <consortium name="The Broad Institute Genome Sequencing Center for Infectious Disease"/>
            <person name="Wu L."/>
            <person name="Ma J."/>
        </authorList>
    </citation>
    <scope>NUCLEOTIDE SEQUENCE [LARGE SCALE GENOMIC DNA]</scope>
    <source>
        <strain evidence="4">CCUG 59858</strain>
    </source>
</reference>
<keyword evidence="4" id="KW-1185">Reference proteome</keyword>
<dbReference type="RefSeq" id="WP_382343587.1">
    <property type="nucleotide sequence ID" value="NZ_JBHSAB010000023.1"/>
</dbReference>
<keyword evidence="1" id="KW-1133">Transmembrane helix</keyword>
<comment type="caution">
    <text evidence="3">The sequence shown here is derived from an EMBL/GenBank/DDBJ whole genome shotgun (WGS) entry which is preliminary data.</text>
</comment>
<dbReference type="InterPro" id="IPR051311">
    <property type="entry name" value="DedA_domain"/>
</dbReference>
<evidence type="ECO:0000313" key="4">
    <source>
        <dbReference type="Proteomes" id="UP001595758"/>
    </source>
</evidence>
<keyword evidence="1" id="KW-0812">Transmembrane</keyword>
<feature type="transmembrane region" description="Helical" evidence="1">
    <location>
        <begin position="57"/>
        <end position="83"/>
    </location>
</feature>
<feature type="transmembrane region" description="Helical" evidence="1">
    <location>
        <begin position="172"/>
        <end position="193"/>
    </location>
</feature>
<gene>
    <name evidence="3" type="ORF">ACFORL_09995</name>
</gene>
<dbReference type="Pfam" id="PF09335">
    <property type="entry name" value="VTT_dom"/>
    <property type="match status" value="1"/>
</dbReference>
<organism evidence="3 4">
    <name type="scientific">Legionella dresdenensis</name>
    <dbReference type="NCBI Taxonomy" id="450200"/>
    <lineage>
        <taxon>Bacteria</taxon>
        <taxon>Pseudomonadati</taxon>
        <taxon>Pseudomonadota</taxon>
        <taxon>Gammaproteobacteria</taxon>
        <taxon>Legionellales</taxon>
        <taxon>Legionellaceae</taxon>
        <taxon>Legionella</taxon>
    </lineage>
</organism>
<dbReference type="EMBL" id="JBHSAB010000023">
    <property type="protein sequence ID" value="MFC3909402.1"/>
    <property type="molecule type" value="Genomic_DNA"/>
</dbReference>
<sequence>MKIFSFLYKKTIQWSAHPHAPYYLAGVSFAESSFFPIPPDAMLISMGLAAPKKSWDYALITTLFSVLGGIFGYAIGYFGMSLIEPWLLASRYADGYLHVMHWFKQYGVWINLVASFSPVPPYKIFTIAAGAMNLAFLPFVIASFVGRGARFFLVSTLLYFMGERLHNKLSRYIDIIGWTALIIILLSVIYLKWLT</sequence>
<proteinExistence type="predicted"/>
<feature type="domain" description="VTT" evidence="2">
    <location>
        <begin position="37"/>
        <end position="159"/>
    </location>
</feature>
<evidence type="ECO:0000259" key="2">
    <source>
        <dbReference type="Pfam" id="PF09335"/>
    </source>
</evidence>
<dbReference type="InterPro" id="IPR032816">
    <property type="entry name" value="VTT_dom"/>
</dbReference>